<gene>
    <name evidence="2" type="ORF">F2Q69_00022746</name>
</gene>
<proteinExistence type="predicted"/>
<dbReference type="AlphaFoldDB" id="A0A8S9Q4S7"/>
<organism evidence="2 3">
    <name type="scientific">Brassica cretica</name>
    <name type="common">Mustard</name>
    <dbReference type="NCBI Taxonomy" id="69181"/>
    <lineage>
        <taxon>Eukaryota</taxon>
        <taxon>Viridiplantae</taxon>
        <taxon>Streptophyta</taxon>
        <taxon>Embryophyta</taxon>
        <taxon>Tracheophyta</taxon>
        <taxon>Spermatophyta</taxon>
        <taxon>Magnoliopsida</taxon>
        <taxon>eudicotyledons</taxon>
        <taxon>Gunneridae</taxon>
        <taxon>Pentapetalae</taxon>
        <taxon>rosids</taxon>
        <taxon>malvids</taxon>
        <taxon>Brassicales</taxon>
        <taxon>Brassicaceae</taxon>
        <taxon>Brassiceae</taxon>
        <taxon>Brassica</taxon>
    </lineage>
</organism>
<evidence type="ECO:0000313" key="2">
    <source>
        <dbReference type="EMBL" id="KAF3535941.1"/>
    </source>
</evidence>
<dbReference type="Proteomes" id="UP000712600">
    <property type="component" value="Unassembled WGS sequence"/>
</dbReference>
<accession>A0A8S9Q4S7</accession>
<sequence>MPPPPARKEIVLTLRAPSTTPVVQPKGRKRKCVRGNDGESSQQEGLNLASGLRGKFVSLTDGMISECGSEVSRLARDLTEMQGRLSESRAMLKSLEDSHSAKVSKLEVQIGELERDLGKAASSLLKEKKAKKTKFSEVRRLQRQIESGDGSASHVVEEAKDKGFGPGYYRWWDGRGGGKAVVQALQGERPSSLQAKEAWLSACKGDLAAVDGSFDLVLAELKSECFLPTCSEDPEGQDPVVGENRGGAAPSLDEAMGEGEV</sequence>
<comment type="caution">
    <text evidence="2">The sequence shown here is derived from an EMBL/GenBank/DDBJ whole genome shotgun (WGS) entry which is preliminary data.</text>
</comment>
<name>A0A8S9Q4S7_BRACR</name>
<reference evidence="2" key="1">
    <citation type="submission" date="2019-12" db="EMBL/GenBank/DDBJ databases">
        <title>Genome sequencing and annotation of Brassica cretica.</title>
        <authorList>
            <person name="Studholme D.J."/>
            <person name="Sarris P."/>
        </authorList>
    </citation>
    <scope>NUCLEOTIDE SEQUENCE</scope>
    <source>
        <strain evidence="2">PFS-109/04</strain>
        <tissue evidence="2">Leaf</tissue>
    </source>
</reference>
<feature type="region of interest" description="Disordered" evidence="1">
    <location>
        <begin position="19"/>
        <end position="46"/>
    </location>
</feature>
<evidence type="ECO:0000256" key="1">
    <source>
        <dbReference type="SAM" id="MobiDB-lite"/>
    </source>
</evidence>
<evidence type="ECO:0000313" key="3">
    <source>
        <dbReference type="Proteomes" id="UP000712600"/>
    </source>
</evidence>
<dbReference type="EMBL" id="QGKX02001290">
    <property type="protein sequence ID" value="KAF3535941.1"/>
    <property type="molecule type" value="Genomic_DNA"/>
</dbReference>
<protein>
    <submittedName>
        <fullName evidence="2">Uncharacterized protein</fullName>
    </submittedName>
</protein>
<feature type="region of interest" description="Disordered" evidence="1">
    <location>
        <begin position="230"/>
        <end position="261"/>
    </location>
</feature>